<dbReference type="InterPro" id="IPR011611">
    <property type="entry name" value="PfkB_dom"/>
</dbReference>
<accession>A0A455SYQ5</accession>
<dbReference type="InterPro" id="IPR029056">
    <property type="entry name" value="Ribokinase-like"/>
</dbReference>
<keyword evidence="2 4" id="KW-0418">Kinase</keyword>
<dbReference type="Gene3D" id="3.40.1190.20">
    <property type="match status" value="1"/>
</dbReference>
<evidence type="ECO:0000259" key="3">
    <source>
        <dbReference type="Pfam" id="PF00294"/>
    </source>
</evidence>
<dbReference type="CDD" id="cd01166">
    <property type="entry name" value="KdgK"/>
    <property type="match status" value="1"/>
</dbReference>
<reference evidence="4" key="1">
    <citation type="submission" date="2018-12" db="EMBL/GenBank/DDBJ databases">
        <title>Novel natural products biosynthetic potential of the class Ktedonobacteria.</title>
        <authorList>
            <person name="Zheng Y."/>
            <person name="Saitou A."/>
            <person name="Wang C.M."/>
            <person name="Toyoda A."/>
            <person name="Minakuchi Y."/>
            <person name="Sekiguchi Y."/>
            <person name="Ueda K."/>
            <person name="Takano H."/>
            <person name="Sakai Y."/>
            <person name="Yokota A."/>
            <person name="Yabe S."/>
        </authorList>
    </citation>
    <scope>NUCLEOTIDE SEQUENCE</scope>
    <source>
        <strain evidence="4">A3-2</strain>
    </source>
</reference>
<name>A0A455SYQ5_9CHLR</name>
<feature type="domain" description="Carbohydrate kinase PfkB" evidence="3">
    <location>
        <begin position="9"/>
        <end position="303"/>
    </location>
</feature>
<dbReference type="SUPFAM" id="SSF53613">
    <property type="entry name" value="Ribokinase-like"/>
    <property type="match status" value="1"/>
</dbReference>
<sequence>MREQEVAGKILCFGNLQLDVLCRTVTELPPPGQLRAIESIDLVLSGNAGNVAMVLGRLGFSVELAGYSGADVVGEQLRAVLAENGVGTGKLLRHPCIGTGTSVITLTPRGERSVIFVNGANACFDLSAVPDHWLDDLRVLYVGSIFVLPQFSGEAVGALCARARARGITTVLNICWDAEGRGLSFLEPALRETDYFILNYDEGQLLTSEKQPERIIERLEACTAGSVVVTLGEQGCCLRQAGRWHHIPARPVQATDCTGAGDSFTAGFIAGLILGWSPVACAHLGCYLASLAVTGPGVYTRIPSFEQIRGALQGVLDKSDH</sequence>
<dbReference type="EMBL" id="AP019377">
    <property type="protein sequence ID" value="BBH92229.1"/>
    <property type="molecule type" value="Genomic_DNA"/>
</dbReference>
<evidence type="ECO:0000313" key="4">
    <source>
        <dbReference type="EMBL" id="BBH92229.1"/>
    </source>
</evidence>
<dbReference type="PANTHER" id="PTHR10584">
    <property type="entry name" value="SUGAR KINASE"/>
    <property type="match status" value="1"/>
</dbReference>
<evidence type="ECO:0000256" key="2">
    <source>
        <dbReference type="ARBA" id="ARBA00022777"/>
    </source>
</evidence>
<dbReference type="Pfam" id="PF00294">
    <property type="entry name" value="PfkB"/>
    <property type="match status" value="1"/>
</dbReference>
<evidence type="ECO:0000256" key="1">
    <source>
        <dbReference type="ARBA" id="ARBA00022679"/>
    </source>
</evidence>
<proteinExistence type="predicted"/>
<dbReference type="AlphaFoldDB" id="A0A455SYQ5"/>
<dbReference type="GO" id="GO:0016301">
    <property type="term" value="F:kinase activity"/>
    <property type="evidence" value="ECO:0007669"/>
    <property type="project" value="UniProtKB-KW"/>
</dbReference>
<gene>
    <name evidence="4" type="ORF">KTA_04280</name>
</gene>
<dbReference type="PANTHER" id="PTHR10584:SF166">
    <property type="entry name" value="RIBOKINASE"/>
    <property type="match status" value="1"/>
</dbReference>
<protein>
    <submittedName>
        <fullName evidence="4">Sugar kinase</fullName>
    </submittedName>
</protein>
<organism evidence="4">
    <name type="scientific">Thermogemmatispora argillosa</name>
    <dbReference type="NCBI Taxonomy" id="2045280"/>
    <lineage>
        <taxon>Bacteria</taxon>
        <taxon>Bacillati</taxon>
        <taxon>Chloroflexota</taxon>
        <taxon>Ktedonobacteria</taxon>
        <taxon>Thermogemmatisporales</taxon>
        <taxon>Thermogemmatisporaceae</taxon>
        <taxon>Thermogemmatispora</taxon>
    </lineage>
</organism>
<keyword evidence="1" id="KW-0808">Transferase</keyword>
<dbReference type="GO" id="GO:0005829">
    <property type="term" value="C:cytosol"/>
    <property type="evidence" value="ECO:0007669"/>
    <property type="project" value="TreeGrafter"/>
</dbReference>